<accession>A0A927H0J1</accession>
<protein>
    <recommendedName>
        <fullName evidence="3">SHSP domain-containing protein</fullName>
    </recommendedName>
</protein>
<evidence type="ECO:0008006" key="3">
    <source>
        <dbReference type="Google" id="ProtNLM"/>
    </source>
</evidence>
<gene>
    <name evidence="1" type="ORF">IDH45_17215</name>
</gene>
<proteinExistence type="predicted"/>
<dbReference type="Proteomes" id="UP000639396">
    <property type="component" value="Unassembled WGS sequence"/>
</dbReference>
<dbReference type="SUPFAM" id="SSF49764">
    <property type="entry name" value="HSP20-like chaperones"/>
    <property type="match status" value="1"/>
</dbReference>
<evidence type="ECO:0000313" key="2">
    <source>
        <dbReference type="Proteomes" id="UP000639396"/>
    </source>
</evidence>
<dbReference type="EMBL" id="JACXJA010000022">
    <property type="protein sequence ID" value="MBD2863735.1"/>
    <property type="molecule type" value="Genomic_DNA"/>
</dbReference>
<dbReference type="CDD" id="cd00298">
    <property type="entry name" value="ACD_sHsps_p23-like"/>
    <property type="match status" value="1"/>
</dbReference>
<sequence length="154" mass="17508">MDDPKKNFLQNFDWKSFEQFFGARLPQISADRLKDTNWIESYVQDAIKQAFPQNSELNLSSKKYSTEVFETHNSVIVKISIPDQTQAKNVCVKVGANVVKLEGLPGKGSQIIKLGNQVIESSCKAVYKDGVLQLHMRKKADGDFFHEAPIRFRD</sequence>
<dbReference type="RefSeq" id="WP_190929367.1">
    <property type="nucleotide sequence ID" value="NZ_JACXJA010000022.1"/>
</dbReference>
<keyword evidence="2" id="KW-1185">Reference proteome</keyword>
<reference evidence="1" key="1">
    <citation type="submission" date="2020-09" db="EMBL/GenBank/DDBJ databases">
        <title>A novel bacterium of genus Paenibacillus, isolated from South China Sea.</title>
        <authorList>
            <person name="Huang H."/>
            <person name="Mo K."/>
            <person name="Hu Y."/>
        </authorList>
    </citation>
    <scope>NUCLEOTIDE SEQUENCE</scope>
    <source>
        <strain evidence="1">IB182363</strain>
    </source>
</reference>
<name>A0A927H0J1_9BACL</name>
<organism evidence="1 2">
    <name type="scientific">Paenibacillus oceani</name>
    <dbReference type="NCBI Taxonomy" id="2772510"/>
    <lineage>
        <taxon>Bacteria</taxon>
        <taxon>Bacillati</taxon>
        <taxon>Bacillota</taxon>
        <taxon>Bacilli</taxon>
        <taxon>Bacillales</taxon>
        <taxon>Paenibacillaceae</taxon>
        <taxon>Paenibacillus</taxon>
    </lineage>
</organism>
<comment type="caution">
    <text evidence="1">The sequence shown here is derived from an EMBL/GenBank/DDBJ whole genome shotgun (WGS) entry which is preliminary data.</text>
</comment>
<dbReference type="Gene3D" id="2.60.40.790">
    <property type="match status" value="1"/>
</dbReference>
<dbReference type="AlphaFoldDB" id="A0A927H0J1"/>
<evidence type="ECO:0000313" key="1">
    <source>
        <dbReference type="EMBL" id="MBD2863735.1"/>
    </source>
</evidence>
<dbReference type="InterPro" id="IPR008978">
    <property type="entry name" value="HSP20-like_chaperone"/>
</dbReference>